<reference evidence="2 3" key="1">
    <citation type="submission" date="2010-04" db="EMBL/GenBank/DDBJ databases">
        <title>The Genome Sequence of Escherichia coli H605.</title>
        <authorList>
            <consortium name="The Broad Institute Genome Sequencing Platform"/>
            <consortium name="The Broad Institute Genome Sequencing Center for Infectious Disease"/>
            <person name="Feldgarden M."/>
            <person name="Gordon D.M."/>
            <person name="Johnson J.R."/>
            <person name="Johnston B.D."/>
            <person name="Young S."/>
            <person name="Zeng Q."/>
            <person name="Koehrsen M."/>
            <person name="Alvarado L."/>
            <person name="Berlin A.M."/>
            <person name="Borenstein D."/>
            <person name="Chapman S.B."/>
            <person name="Chen Z."/>
            <person name="Engels R."/>
            <person name="Freedman E."/>
            <person name="Gellesch M."/>
            <person name="Goldberg J."/>
            <person name="Griggs A."/>
            <person name="Gujja S."/>
            <person name="Heilman E.R."/>
            <person name="Heiman D.I."/>
            <person name="Hepburn T.A."/>
            <person name="Howarth C."/>
            <person name="Jen D."/>
            <person name="Larson L."/>
            <person name="Mehta T."/>
            <person name="Park D."/>
            <person name="Pearson M."/>
            <person name="Richards J."/>
            <person name="Roberts A."/>
            <person name="Saif S."/>
            <person name="Shea T.D."/>
            <person name="Shenoy N."/>
            <person name="Sisk P."/>
            <person name="Stolte C."/>
            <person name="Sykes S.N."/>
            <person name="Walk T."/>
            <person name="White J."/>
            <person name="Yandava C."/>
            <person name="Haas B."/>
            <person name="Henn M.R."/>
            <person name="Nusbaum C."/>
            <person name="Birren B."/>
        </authorList>
    </citation>
    <scope>NUCLEOTIDE SEQUENCE [LARGE SCALE GENOMIC DNA]</scope>
    <source>
        <strain evidence="2 3">H605</strain>
    </source>
</reference>
<accession>A0AAJ3P0L1</accession>
<dbReference type="NCBIfam" id="NF007549">
    <property type="entry name" value="PRK10167.1"/>
    <property type="match status" value="1"/>
</dbReference>
<evidence type="ECO:0000259" key="1">
    <source>
        <dbReference type="Pfam" id="PF08349"/>
    </source>
</evidence>
<dbReference type="EMBL" id="ADJX01000002">
    <property type="protein sequence ID" value="OSL49611.1"/>
    <property type="molecule type" value="Genomic_DNA"/>
</dbReference>
<dbReference type="PANTHER" id="PTHR30087">
    <property type="entry name" value="INNER MEMBRANE PROTEIN"/>
    <property type="match status" value="1"/>
</dbReference>
<name>A0AAJ3P0L1_ECOLX</name>
<protein>
    <recommendedName>
        <fullName evidence="1">DUF1722 domain-containing protein</fullName>
    </recommendedName>
</protein>
<gene>
    <name evidence="2" type="ORF">EATG_00479</name>
</gene>
<dbReference type="PANTHER" id="PTHR30087:SF0">
    <property type="entry name" value="INNER MEMBRANE PROTEIN"/>
    <property type="match status" value="1"/>
</dbReference>
<dbReference type="AlphaFoldDB" id="A0AAJ3P0L1"/>
<dbReference type="InterPro" id="IPR013560">
    <property type="entry name" value="DUF1722"/>
</dbReference>
<evidence type="ECO:0000313" key="3">
    <source>
        <dbReference type="Proteomes" id="UP000243401"/>
    </source>
</evidence>
<sequence>MKLIIFLPTKCFPAKTLPHKYHSPSSTLTPVNRSGAVMNQQRFDDSTLIRIFALHELHRLKERGLTRAALFDYHSRYKLVFLAHSQPEYRKLGPFVADIHQWHNLEEYYNQYRQRVIILLSHPANPRDHTNVLMHVQGYFRPHLDSTERQQLAALIDSYRCGEQPLLAPLMRIKHYMALYPNAWLSGQRYFELWPRVINLRHAGVL</sequence>
<comment type="caution">
    <text evidence="2">The sequence shown here is derived from an EMBL/GenBank/DDBJ whole genome shotgun (WGS) entry which is preliminary data.</text>
</comment>
<proteinExistence type="predicted"/>
<dbReference type="Proteomes" id="UP000243401">
    <property type="component" value="Unassembled WGS sequence"/>
</dbReference>
<evidence type="ECO:0000313" key="2">
    <source>
        <dbReference type="EMBL" id="OSL49611.1"/>
    </source>
</evidence>
<dbReference type="Pfam" id="PF08349">
    <property type="entry name" value="DUF1722"/>
    <property type="match status" value="1"/>
</dbReference>
<organism evidence="2 3">
    <name type="scientific">Escherichia coli H605</name>
    <dbReference type="NCBI Taxonomy" id="656410"/>
    <lineage>
        <taxon>Bacteria</taxon>
        <taxon>Pseudomonadati</taxon>
        <taxon>Pseudomonadota</taxon>
        <taxon>Gammaproteobacteria</taxon>
        <taxon>Enterobacterales</taxon>
        <taxon>Enterobacteriaceae</taxon>
        <taxon>Escherichia</taxon>
    </lineage>
</organism>
<feature type="domain" description="DUF1722" evidence="1">
    <location>
        <begin position="78"/>
        <end position="195"/>
    </location>
</feature>